<name>A0A5B7E5H9_PORTR</name>
<evidence type="ECO:0000313" key="2">
    <source>
        <dbReference type="Proteomes" id="UP000324222"/>
    </source>
</evidence>
<dbReference type="EMBL" id="VSRR010001913">
    <property type="protein sequence ID" value="MPC28446.1"/>
    <property type="molecule type" value="Genomic_DNA"/>
</dbReference>
<accession>A0A5B7E5H9</accession>
<keyword evidence="2" id="KW-1185">Reference proteome</keyword>
<dbReference type="Proteomes" id="UP000324222">
    <property type="component" value="Unassembled WGS sequence"/>
</dbReference>
<evidence type="ECO:0000313" key="1">
    <source>
        <dbReference type="EMBL" id="MPC28446.1"/>
    </source>
</evidence>
<sequence length="59" mass="6854">MRLDEVKSDIRQCTGILHTLAWSGFRDLKKFCIVLRYSTLVYSQLRVARSYCSVLSGLR</sequence>
<gene>
    <name evidence="1" type="ORF">E2C01_021652</name>
</gene>
<comment type="caution">
    <text evidence="1">The sequence shown here is derived from an EMBL/GenBank/DDBJ whole genome shotgun (WGS) entry which is preliminary data.</text>
</comment>
<protein>
    <submittedName>
        <fullName evidence="1">Uncharacterized protein</fullName>
    </submittedName>
</protein>
<organism evidence="1 2">
    <name type="scientific">Portunus trituberculatus</name>
    <name type="common">Swimming crab</name>
    <name type="synonym">Neptunus trituberculatus</name>
    <dbReference type="NCBI Taxonomy" id="210409"/>
    <lineage>
        <taxon>Eukaryota</taxon>
        <taxon>Metazoa</taxon>
        <taxon>Ecdysozoa</taxon>
        <taxon>Arthropoda</taxon>
        <taxon>Crustacea</taxon>
        <taxon>Multicrustacea</taxon>
        <taxon>Malacostraca</taxon>
        <taxon>Eumalacostraca</taxon>
        <taxon>Eucarida</taxon>
        <taxon>Decapoda</taxon>
        <taxon>Pleocyemata</taxon>
        <taxon>Brachyura</taxon>
        <taxon>Eubrachyura</taxon>
        <taxon>Portunoidea</taxon>
        <taxon>Portunidae</taxon>
        <taxon>Portuninae</taxon>
        <taxon>Portunus</taxon>
    </lineage>
</organism>
<proteinExistence type="predicted"/>
<dbReference type="AlphaFoldDB" id="A0A5B7E5H9"/>
<reference evidence="1 2" key="1">
    <citation type="submission" date="2019-05" db="EMBL/GenBank/DDBJ databases">
        <title>Another draft genome of Portunus trituberculatus and its Hox gene families provides insights of decapod evolution.</title>
        <authorList>
            <person name="Jeong J.-H."/>
            <person name="Song I."/>
            <person name="Kim S."/>
            <person name="Choi T."/>
            <person name="Kim D."/>
            <person name="Ryu S."/>
            <person name="Kim W."/>
        </authorList>
    </citation>
    <scope>NUCLEOTIDE SEQUENCE [LARGE SCALE GENOMIC DNA]</scope>
    <source>
        <tissue evidence="1">Muscle</tissue>
    </source>
</reference>